<dbReference type="PANTHER" id="PTHR43272">
    <property type="entry name" value="LONG-CHAIN-FATTY-ACID--COA LIGASE"/>
    <property type="match status" value="1"/>
</dbReference>
<dbReference type="AlphaFoldDB" id="A0A0L0HAC2"/>
<dbReference type="VEuPathDB" id="FungiDB:SPPG_07091"/>
<comment type="catalytic activity">
    <reaction evidence="7">
        <text>a long-chain fatty acid + ATP + CoA = a long-chain fatty acyl-CoA + AMP + diphosphate</text>
        <dbReference type="Rhea" id="RHEA:15421"/>
        <dbReference type="ChEBI" id="CHEBI:30616"/>
        <dbReference type="ChEBI" id="CHEBI:33019"/>
        <dbReference type="ChEBI" id="CHEBI:57287"/>
        <dbReference type="ChEBI" id="CHEBI:57560"/>
        <dbReference type="ChEBI" id="CHEBI:83139"/>
        <dbReference type="ChEBI" id="CHEBI:456215"/>
        <dbReference type="EC" id="6.2.1.3"/>
    </reaction>
</comment>
<dbReference type="InterPro" id="IPR042099">
    <property type="entry name" value="ANL_N_sf"/>
</dbReference>
<evidence type="ECO:0000256" key="3">
    <source>
        <dbReference type="ARBA" id="ARBA00022741"/>
    </source>
</evidence>
<comment type="function">
    <text evidence="7">Catalyzes the conversion of long-chain fatty acids to their active form acyl-CoAs for both synthesis of cellular lipids, and degradation via beta-oxidation.</text>
</comment>
<proteinExistence type="inferred from homology"/>
<keyword evidence="11" id="KW-1185">Reference proteome</keyword>
<dbReference type="PANTHER" id="PTHR43272:SF33">
    <property type="entry name" value="AMP-BINDING DOMAIN-CONTAINING PROTEIN-RELATED"/>
    <property type="match status" value="1"/>
</dbReference>
<dbReference type="EC" id="6.2.1.3" evidence="6 7"/>
<dbReference type="CDD" id="cd05927">
    <property type="entry name" value="LC-FACS_euk"/>
    <property type="match status" value="1"/>
</dbReference>
<evidence type="ECO:0000313" key="11">
    <source>
        <dbReference type="Proteomes" id="UP000053201"/>
    </source>
</evidence>
<dbReference type="GO" id="GO:0016020">
    <property type="term" value="C:membrane"/>
    <property type="evidence" value="ECO:0007669"/>
    <property type="project" value="TreeGrafter"/>
</dbReference>
<evidence type="ECO:0000256" key="2">
    <source>
        <dbReference type="ARBA" id="ARBA00022598"/>
    </source>
</evidence>
<protein>
    <recommendedName>
        <fullName evidence="6 7">Long-chain-fatty-acid--CoA ligase</fullName>
        <ecNumber evidence="6 7">6.2.1.3</ecNumber>
    </recommendedName>
</protein>
<evidence type="ECO:0000256" key="6">
    <source>
        <dbReference type="ARBA" id="ARBA00026121"/>
    </source>
</evidence>
<dbReference type="GeneID" id="27690339"/>
<dbReference type="eggNOG" id="KOG1256">
    <property type="taxonomic scope" value="Eukaryota"/>
</dbReference>
<comment type="similarity">
    <text evidence="1 7">Belongs to the ATP-dependent AMP-binding enzyme family.</text>
</comment>
<evidence type="ECO:0000256" key="5">
    <source>
        <dbReference type="ARBA" id="ARBA00022840"/>
    </source>
</evidence>
<dbReference type="OMA" id="YLEPISF"/>
<keyword evidence="7" id="KW-0443">Lipid metabolism</keyword>
<dbReference type="PROSITE" id="PS00455">
    <property type="entry name" value="AMP_BINDING"/>
    <property type="match status" value="1"/>
</dbReference>
<keyword evidence="3 7" id="KW-0547">Nucleotide-binding</keyword>
<organism evidence="10 11">
    <name type="scientific">Spizellomyces punctatus (strain DAOM BR117)</name>
    <dbReference type="NCBI Taxonomy" id="645134"/>
    <lineage>
        <taxon>Eukaryota</taxon>
        <taxon>Fungi</taxon>
        <taxon>Fungi incertae sedis</taxon>
        <taxon>Chytridiomycota</taxon>
        <taxon>Chytridiomycota incertae sedis</taxon>
        <taxon>Chytridiomycetes</taxon>
        <taxon>Spizellomycetales</taxon>
        <taxon>Spizellomycetaceae</taxon>
        <taxon>Spizellomyces</taxon>
    </lineage>
</organism>
<feature type="region of interest" description="Disordered" evidence="8">
    <location>
        <begin position="34"/>
        <end position="56"/>
    </location>
</feature>
<evidence type="ECO:0000313" key="10">
    <source>
        <dbReference type="EMBL" id="KNC97623.1"/>
    </source>
</evidence>
<accession>A0A0L0HAC2</accession>
<dbReference type="OrthoDB" id="1700726at2759"/>
<dbReference type="GO" id="GO:0004467">
    <property type="term" value="F:long-chain fatty acid-CoA ligase activity"/>
    <property type="evidence" value="ECO:0007669"/>
    <property type="project" value="UniProtKB-EC"/>
</dbReference>
<keyword evidence="5 7" id="KW-0067">ATP-binding</keyword>
<feature type="domain" description="AMP-dependent synthetase/ligase" evidence="9">
    <location>
        <begin position="96"/>
        <end position="521"/>
    </location>
</feature>
<dbReference type="SUPFAM" id="SSF56801">
    <property type="entry name" value="Acetyl-CoA synthetase-like"/>
    <property type="match status" value="1"/>
</dbReference>
<dbReference type="Pfam" id="PF00501">
    <property type="entry name" value="AMP-binding"/>
    <property type="match status" value="1"/>
</dbReference>
<dbReference type="InterPro" id="IPR020845">
    <property type="entry name" value="AMP-binding_CS"/>
</dbReference>
<evidence type="ECO:0000256" key="7">
    <source>
        <dbReference type="RuleBase" id="RU369030"/>
    </source>
</evidence>
<gene>
    <name evidence="10" type="ORF">SPPG_07091</name>
</gene>
<evidence type="ECO:0000256" key="4">
    <source>
        <dbReference type="ARBA" id="ARBA00022832"/>
    </source>
</evidence>
<name>A0A0L0HAC2_SPIPD</name>
<dbReference type="GO" id="GO:0005524">
    <property type="term" value="F:ATP binding"/>
    <property type="evidence" value="ECO:0007669"/>
    <property type="project" value="UniProtKB-KW"/>
</dbReference>
<dbReference type="EMBL" id="KQ257463">
    <property type="protein sequence ID" value="KNC97623.1"/>
    <property type="molecule type" value="Genomic_DNA"/>
</dbReference>
<evidence type="ECO:0000256" key="8">
    <source>
        <dbReference type="SAM" id="MobiDB-lite"/>
    </source>
</evidence>
<dbReference type="InterPro" id="IPR000873">
    <property type="entry name" value="AMP-dep_synth/lig_dom"/>
</dbReference>
<dbReference type="InterPro" id="IPR045311">
    <property type="entry name" value="LC-FACS_euk"/>
</dbReference>
<dbReference type="Proteomes" id="UP000053201">
    <property type="component" value="Unassembled WGS sequence"/>
</dbReference>
<keyword evidence="4 7" id="KW-0276">Fatty acid metabolism</keyword>
<evidence type="ECO:0000259" key="9">
    <source>
        <dbReference type="Pfam" id="PF00501"/>
    </source>
</evidence>
<reference evidence="10 11" key="1">
    <citation type="submission" date="2009-08" db="EMBL/GenBank/DDBJ databases">
        <title>The Genome Sequence of Spizellomyces punctatus strain DAOM BR117.</title>
        <authorList>
            <consortium name="The Broad Institute Genome Sequencing Platform"/>
            <person name="Russ C."/>
            <person name="Cuomo C."/>
            <person name="Shea T."/>
            <person name="Young S.K."/>
            <person name="Zeng Q."/>
            <person name="Koehrsen M."/>
            <person name="Haas B."/>
            <person name="Borodovsky M."/>
            <person name="Guigo R."/>
            <person name="Alvarado L."/>
            <person name="Berlin A."/>
            <person name="Bochicchio J."/>
            <person name="Borenstein D."/>
            <person name="Chapman S."/>
            <person name="Chen Z."/>
            <person name="Engels R."/>
            <person name="Freedman E."/>
            <person name="Gellesch M."/>
            <person name="Goldberg J."/>
            <person name="Griggs A."/>
            <person name="Gujja S."/>
            <person name="Heiman D."/>
            <person name="Hepburn T."/>
            <person name="Howarth C."/>
            <person name="Jen D."/>
            <person name="Larson L."/>
            <person name="Lewis B."/>
            <person name="Mehta T."/>
            <person name="Park D."/>
            <person name="Pearson M."/>
            <person name="Roberts A."/>
            <person name="Saif S."/>
            <person name="Shenoy N."/>
            <person name="Sisk P."/>
            <person name="Stolte C."/>
            <person name="Sykes S."/>
            <person name="Thomson T."/>
            <person name="Walk T."/>
            <person name="White J."/>
            <person name="Yandava C."/>
            <person name="Burger G."/>
            <person name="Gray M.W."/>
            <person name="Holland P.W.H."/>
            <person name="King N."/>
            <person name="Lang F.B.F."/>
            <person name="Roger A.J."/>
            <person name="Ruiz-Trillo I."/>
            <person name="Lander E."/>
            <person name="Nusbaum C."/>
        </authorList>
    </citation>
    <scope>NUCLEOTIDE SEQUENCE [LARGE SCALE GENOMIC DNA]</scope>
    <source>
        <strain evidence="10 11">DAOM BR117</strain>
    </source>
</reference>
<dbReference type="Gene3D" id="3.40.50.12780">
    <property type="entry name" value="N-terminal domain of ligase-like"/>
    <property type="match status" value="1"/>
</dbReference>
<dbReference type="InParanoid" id="A0A0L0HAC2"/>
<evidence type="ECO:0000256" key="1">
    <source>
        <dbReference type="ARBA" id="ARBA00006432"/>
    </source>
</evidence>
<keyword evidence="2 7" id="KW-0436">Ligase</keyword>
<dbReference type="GO" id="GO:0005783">
    <property type="term" value="C:endoplasmic reticulum"/>
    <property type="evidence" value="ECO:0007669"/>
    <property type="project" value="TreeGrafter"/>
</dbReference>
<dbReference type="RefSeq" id="XP_016605663.1">
    <property type="nucleotide sequence ID" value="XM_016755272.1"/>
</dbReference>
<dbReference type="STRING" id="645134.A0A0L0HAC2"/>
<sequence>MMSFQVDGLTVVLASAVVLVGALLASRKGPDFHPATFREQSHRSKTRNKGESAILRNPITPHGSPLLASFSTKVNTAYDMFWTAVTEHGSRNYMAQRVAGSWVWETFAGVGSRAKNVGAGLIRVTGVAPLAGSGDGVPTSSQMVGIFLPNSPEWIITDHACTAYNLVTVPLYDTFDLASLEHIINQTGMTVIVLSAKHLNKIFDISGKCHALKYVVVVDLQNVPADVQQRADAVKVNVTTLQAVEQSGKANPREPVPPKPADVFTICYTSGTTGLPKGAMITHRNVVAAGAGMCATLPNAYKLNKSDRHLSYLPLSHMFERIVFHTLTHLGCEIGFFSGDITKLFDDIQTFQPTLFPTVPRLLGRLYDKVSGTIEQSGLVKKSVFNLAYGAKRRLLQSGRVTKDSIWDRLVFGKIQARIGGRVRTMLTGAAPISPDVIEFVRIVMGCQVLEGYGQTESTAAGCVTRVGDYQFPFGSHVGVPFPSVEVKLVDVPSMEYYATDKPNPRGEICFRGPLVMKGYFKEPKLTAEAIDSDGWLHTGDVGTILPNGTLKIIDRVKNIFKLSQGEYVAPEKIEQKIKTTYMAQLYVYGDSLQSTLVVIVIPDPEAFLPWAKTQGFDGTLEDACNDERIRKAVLTDITTIGKKSGLHTFEIPKALYLTPEAMTVENSLLTPTFKTKRNVAQKYYASQIEQMYKSLASQKK</sequence>